<organism evidence="2 3">
    <name type="scientific">Mycobacterium phage Gruunaga</name>
    <dbReference type="NCBI Taxonomy" id="1897770"/>
    <lineage>
        <taxon>Viruses</taxon>
        <taxon>Duplodnaviria</taxon>
        <taxon>Heunggongvirae</taxon>
        <taxon>Uroviricota</taxon>
        <taxon>Caudoviricetes</taxon>
        <taxon>Gladiatorvirus</taxon>
        <taxon>Gladiatorvirus gladiator</taxon>
    </lineage>
</organism>
<evidence type="ECO:0000313" key="3">
    <source>
        <dbReference type="Proteomes" id="UP000221721"/>
    </source>
</evidence>
<feature type="domain" description="Gp84-like" evidence="1">
    <location>
        <begin position="1"/>
        <end position="65"/>
    </location>
</feature>
<gene>
    <name evidence="2" type="ORF">SEA_GRUUNAGA_96</name>
</gene>
<sequence length="67" mass="7419">MYKLIVRKNDGTLTGEATGSGRLVLTDHLEASAARFGFEVEWNEPGESGHIKRNGKFVGTWEITVKL</sequence>
<dbReference type="EMBL" id="KX576638">
    <property type="protein sequence ID" value="AOQ28110.1"/>
    <property type="molecule type" value="Genomic_DNA"/>
</dbReference>
<reference evidence="2 3" key="1">
    <citation type="submission" date="2016-07" db="EMBL/GenBank/DDBJ databases">
        <authorList>
            <person name="Crews N.M."/>
            <person name="Broadbent M.R."/>
            <person name="Baker C.M."/>
            <person name="Li L."/>
            <person name="Squire M.C."/>
            <person name="Watkins H.A."/>
            <person name="Rinehart C.A."/>
            <person name="King R.A."/>
            <person name="Staples A.K."/>
            <person name="Rowland N.S."/>
            <person name="Gaffney B.L."/>
            <person name="Ball S.L."/>
            <person name="Garlena R.A."/>
            <person name="Russell D.A."/>
            <person name="Pope W.H."/>
            <person name="Jacobs-Sera D."/>
            <person name="Hendrix R.W."/>
            <person name="Hatfull G.F."/>
        </authorList>
    </citation>
    <scope>NUCLEOTIDE SEQUENCE [LARGE SCALE GENOMIC DNA]</scope>
</reference>
<dbReference type="InterPro" id="IPR056577">
    <property type="entry name" value="Phage_Gp84"/>
</dbReference>
<protein>
    <recommendedName>
        <fullName evidence="1">Gp84-like domain-containing protein</fullName>
    </recommendedName>
</protein>
<evidence type="ECO:0000259" key="1">
    <source>
        <dbReference type="Pfam" id="PF23794"/>
    </source>
</evidence>
<evidence type="ECO:0000313" key="2">
    <source>
        <dbReference type="EMBL" id="AOQ28110.1"/>
    </source>
</evidence>
<accession>A0A1C9LZ00</accession>
<proteinExistence type="predicted"/>
<dbReference type="Pfam" id="PF23794">
    <property type="entry name" value="Phage_Gp84"/>
    <property type="match status" value="1"/>
</dbReference>
<name>A0A1C9LZ00_9CAUD</name>
<dbReference type="Proteomes" id="UP000221721">
    <property type="component" value="Segment"/>
</dbReference>